<evidence type="ECO:0000313" key="2">
    <source>
        <dbReference type="EMBL" id="KIK25273.1"/>
    </source>
</evidence>
<keyword evidence="1" id="KW-1133">Transmembrane helix</keyword>
<organism evidence="2 3">
    <name type="scientific">Pisolithus microcarpus 441</name>
    <dbReference type="NCBI Taxonomy" id="765257"/>
    <lineage>
        <taxon>Eukaryota</taxon>
        <taxon>Fungi</taxon>
        <taxon>Dikarya</taxon>
        <taxon>Basidiomycota</taxon>
        <taxon>Agaricomycotina</taxon>
        <taxon>Agaricomycetes</taxon>
        <taxon>Agaricomycetidae</taxon>
        <taxon>Boletales</taxon>
        <taxon>Sclerodermatineae</taxon>
        <taxon>Pisolithaceae</taxon>
        <taxon>Pisolithus</taxon>
    </lineage>
</organism>
<dbReference type="AlphaFoldDB" id="A0A0C9ZZP6"/>
<keyword evidence="1" id="KW-0472">Membrane</keyword>
<protein>
    <submittedName>
        <fullName evidence="2">Uncharacterized protein</fullName>
    </submittedName>
</protein>
<dbReference type="Proteomes" id="UP000054018">
    <property type="component" value="Unassembled WGS sequence"/>
</dbReference>
<accession>A0A0C9ZZP6</accession>
<evidence type="ECO:0000256" key="1">
    <source>
        <dbReference type="SAM" id="Phobius"/>
    </source>
</evidence>
<name>A0A0C9ZZP6_9AGAM</name>
<feature type="transmembrane region" description="Helical" evidence="1">
    <location>
        <begin position="291"/>
        <end position="311"/>
    </location>
</feature>
<reference evidence="2 3" key="1">
    <citation type="submission" date="2014-04" db="EMBL/GenBank/DDBJ databases">
        <authorList>
            <consortium name="DOE Joint Genome Institute"/>
            <person name="Kuo A."/>
            <person name="Kohler A."/>
            <person name="Costa M.D."/>
            <person name="Nagy L.G."/>
            <person name="Floudas D."/>
            <person name="Copeland A."/>
            <person name="Barry K.W."/>
            <person name="Cichocki N."/>
            <person name="Veneault-Fourrey C."/>
            <person name="LaButti K."/>
            <person name="Lindquist E.A."/>
            <person name="Lipzen A."/>
            <person name="Lundell T."/>
            <person name="Morin E."/>
            <person name="Murat C."/>
            <person name="Sun H."/>
            <person name="Tunlid A."/>
            <person name="Henrissat B."/>
            <person name="Grigoriev I.V."/>
            <person name="Hibbett D.S."/>
            <person name="Martin F."/>
            <person name="Nordberg H.P."/>
            <person name="Cantor M.N."/>
            <person name="Hua S.X."/>
        </authorList>
    </citation>
    <scope>NUCLEOTIDE SEQUENCE [LARGE SCALE GENOMIC DNA]</scope>
    <source>
        <strain evidence="2 3">441</strain>
    </source>
</reference>
<dbReference type="HOGENOM" id="CLU_025274_1_1_1"/>
<keyword evidence="3" id="KW-1185">Reference proteome</keyword>
<evidence type="ECO:0000313" key="3">
    <source>
        <dbReference type="Proteomes" id="UP000054018"/>
    </source>
</evidence>
<dbReference type="OrthoDB" id="2366471at2759"/>
<gene>
    <name evidence="2" type="ORF">PISMIDRAFT_642239</name>
</gene>
<dbReference type="EMBL" id="KN833709">
    <property type="protein sequence ID" value="KIK25273.1"/>
    <property type="molecule type" value="Genomic_DNA"/>
</dbReference>
<reference evidence="3" key="2">
    <citation type="submission" date="2015-01" db="EMBL/GenBank/DDBJ databases">
        <title>Evolutionary Origins and Diversification of the Mycorrhizal Mutualists.</title>
        <authorList>
            <consortium name="DOE Joint Genome Institute"/>
            <consortium name="Mycorrhizal Genomics Consortium"/>
            <person name="Kohler A."/>
            <person name="Kuo A."/>
            <person name="Nagy L.G."/>
            <person name="Floudas D."/>
            <person name="Copeland A."/>
            <person name="Barry K.W."/>
            <person name="Cichocki N."/>
            <person name="Veneault-Fourrey C."/>
            <person name="LaButti K."/>
            <person name="Lindquist E.A."/>
            <person name="Lipzen A."/>
            <person name="Lundell T."/>
            <person name="Morin E."/>
            <person name="Murat C."/>
            <person name="Riley R."/>
            <person name="Ohm R."/>
            <person name="Sun H."/>
            <person name="Tunlid A."/>
            <person name="Henrissat B."/>
            <person name="Grigoriev I.V."/>
            <person name="Hibbett D.S."/>
            <person name="Martin F."/>
        </authorList>
    </citation>
    <scope>NUCLEOTIDE SEQUENCE [LARGE SCALE GENOMIC DNA]</scope>
    <source>
        <strain evidence="3">441</strain>
    </source>
</reference>
<feature type="transmembrane region" description="Helical" evidence="1">
    <location>
        <begin position="251"/>
        <end position="270"/>
    </location>
</feature>
<sequence>MFSDGGNGMAGTTPLDPMHFGQLAHSVVPSSSKDVQNHEQTDLASLLEYTGRKGPQFRAIFSRTTLQEMDHVAALLVKQCTDLLGTQIHSRETEPVSVTIVNLTYVPHHEEFPMLYGHCAPFYTSIPILVSMGTCVACGCYKDWFSFSVILFSIIVNDISCLVIGSGTLCFIHLTPVPGSPPGDGILGCDEGVVLLKGQEGDVNAVMKGRFSLLLECKDAWQSITLIRVCSISLVMQAITQLILVPQSSPFGQLMFVISVAVSWLYKLFWWSINKEKVKTDLLMKVLGRPCLAKFILITPVSMVIFIPLALDMDDPKDIINSFPPPNTWAWQIWKAAVIKRLWNHKKLMFDASDCNEPSLLEGEQQVLEMLFKDAQHAYEGFEQYRERILLCSKMQ</sequence>
<proteinExistence type="predicted"/>
<keyword evidence="1" id="KW-0812">Transmembrane</keyword>
<dbReference type="STRING" id="765257.A0A0C9ZZP6"/>